<organism evidence="1">
    <name type="scientific">Chlamydomonas euryale</name>
    <dbReference type="NCBI Taxonomy" id="1486919"/>
    <lineage>
        <taxon>Eukaryota</taxon>
        <taxon>Viridiplantae</taxon>
        <taxon>Chlorophyta</taxon>
        <taxon>core chlorophytes</taxon>
        <taxon>Chlorophyceae</taxon>
        <taxon>CS clade</taxon>
        <taxon>Chlamydomonadales</taxon>
        <taxon>Chlamydomonadaceae</taxon>
        <taxon>Chlamydomonas</taxon>
    </lineage>
</organism>
<sequence length="234" mass="25669">MRPTPPSALQTCTLHISAQLGPADACLLAMVDDDATKSMLDAGEAALELAGTWHFPSERIAAAAPRNTERAAASIARWCEARCTGGDEQVLMRDATDFDEFHLWDGYGVLPTQRGSWAKFRKADCGRLSCVLPTSSVLELISNSKDKYHISCELIDSAISTCHNVGFSHWRSLLRPRQAEGQGFVMEDPQEISLQAMALHVFDDDGKMLDLWMLRDPTQEEKNVIGGACSLPGF</sequence>
<accession>A0A7R9VWW0</accession>
<proteinExistence type="predicted"/>
<reference evidence="1" key="1">
    <citation type="submission" date="2021-01" db="EMBL/GenBank/DDBJ databases">
        <authorList>
            <person name="Corre E."/>
            <person name="Pelletier E."/>
            <person name="Niang G."/>
            <person name="Scheremetjew M."/>
            <person name="Finn R."/>
            <person name="Kale V."/>
            <person name="Holt S."/>
            <person name="Cochrane G."/>
            <person name="Meng A."/>
            <person name="Brown T."/>
            <person name="Cohen L."/>
        </authorList>
    </citation>
    <scope>NUCLEOTIDE SEQUENCE</scope>
    <source>
        <strain evidence="1">CCMP219</strain>
    </source>
</reference>
<name>A0A7R9VWW0_9CHLO</name>
<dbReference type="AlphaFoldDB" id="A0A7R9VWW0"/>
<evidence type="ECO:0000313" key="1">
    <source>
        <dbReference type="EMBL" id="CAD8307889.1"/>
    </source>
</evidence>
<dbReference type="EMBL" id="HBEC01041555">
    <property type="protein sequence ID" value="CAD8307889.1"/>
    <property type="molecule type" value="Transcribed_RNA"/>
</dbReference>
<gene>
    <name evidence="1" type="ORF">CEUR00632_LOCUS19345</name>
</gene>
<protein>
    <submittedName>
        <fullName evidence="1">Uncharacterized protein</fullName>
    </submittedName>
</protein>